<evidence type="ECO:0000256" key="1">
    <source>
        <dbReference type="ARBA" id="ARBA00001933"/>
    </source>
</evidence>
<dbReference type="Proteomes" id="UP000034166">
    <property type="component" value="Unassembled WGS sequence"/>
</dbReference>
<dbReference type="RefSeq" id="WP_046524050.1">
    <property type="nucleotide sequence ID" value="NZ_LAYY01000012.1"/>
</dbReference>
<dbReference type="Pfam" id="PF00392">
    <property type="entry name" value="GntR"/>
    <property type="match status" value="1"/>
</dbReference>
<evidence type="ECO:0000256" key="2">
    <source>
        <dbReference type="ARBA" id="ARBA00005384"/>
    </source>
</evidence>
<dbReference type="CDD" id="cd07377">
    <property type="entry name" value="WHTH_GntR"/>
    <property type="match status" value="1"/>
</dbReference>
<evidence type="ECO:0000256" key="6">
    <source>
        <dbReference type="ARBA" id="ARBA00023125"/>
    </source>
</evidence>
<name>A0A0M2SXJ9_9BACI</name>
<evidence type="ECO:0000256" key="3">
    <source>
        <dbReference type="ARBA" id="ARBA00022576"/>
    </source>
</evidence>
<comment type="cofactor">
    <cofactor evidence="1">
        <name>pyridoxal 5'-phosphate</name>
        <dbReference type="ChEBI" id="CHEBI:597326"/>
    </cofactor>
</comment>
<dbReference type="GO" id="GO:0030170">
    <property type="term" value="F:pyridoxal phosphate binding"/>
    <property type="evidence" value="ECO:0007669"/>
    <property type="project" value="InterPro"/>
</dbReference>
<dbReference type="Pfam" id="PF00155">
    <property type="entry name" value="Aminotran_1_2"/>
    <property type="match status" value="1"/>
</dbReference>
<dbReference type="CDD" id="cd00609">
    <property type="entry name" value="AAT_like"/>
    <property type="match status" value="1"/>
</dbReference>
<keyword evidence="7" id="KW-0804">Transcription</keyword>
<keyword evidence="3" id="KW-0808">Transferase</keyword>
<dbReference type="InterPro" id="IPR015424">
    <property type="entry name" value="PyrdxlP-dep_Trfase"/>
</dbReference>
<dbReference type="SMART" id="SM00345">
    <property type="entry name" value="HTH_GNTR"/>
    <property type="match status" value="1"/>
</dbReference>
<dbReference type="InterPro" id="IPR004839">
    <property type="entry name" value="Aminotransferase_I/II_large"/>
</dbReference>
<keyword evidence="10" id="KW-1185">Reference proteome</keyword>
<dbReference type="AlphaFoldDB" id="A0A0M2SXJ9"/>
<dbReference type="PROSITE" id="PS50949">
    <property type="entry name" value="HTH_GNTR"/>
    <property type="match status" value="1"/>
</dbReference>
<dbReference type="EMBL" id="LAYY01000012">
    <property type="protein sequence ID" value="KKK37712.1"/>
    <property type="molecule type" value="Genomic_DNA"/>
</dbReference>
<reference evidence="9 10" key="1">
    <citation type="submission" date="2015-04" db="EMBL/GenBank/DDBJ databases">
        <title>Taxonomic description and genome sequence of Bacillus campisalis sp. nov., a novel member of the genus Bacillus isolated from solar saltern.</title>
        <authorList>
            <person name="Mathan Kumar R."/>
            <person name="Kaur G."/>
            <person name="Kumar A."/>
            <person name="Singh N.K."/>
            <person name="Kaur N."/>
            <person name="Kumar N."/>
            <person name="Mayilraj S."/>
        </authorList>
    </citation>
    <scope>NUCLEOTIDE SEQUENCE [LARGE SCALE GENOMIC DNA]</scope>
    <source>
        <strain evidence="9 10">SA2-6</strain>
    </source>
</reference>
<comment type="similarity">
    <text evidence="2">In the C-terminal section; belongs to the class-I pyridoxal-phosphate-dependent aminotransferase family.</text>
</comment>
<dbReference type="InterPro" id="IPR036390">
    <property type="entry name" value="WH_DNA-bd_sf"/>
</dbReference>
<accession>A0A0M2SXJ9</accession>
<keyword evidence="6" id="KW-0238">DNA-binding</keyword>
<dbReference type="PATRIC" id="fig|1408103.3.peg.2736"/>
<dbReference type="SUPFAM" id="SSF53383">
    <property type="entry name" value="PLP-dependent transferases"/>
    <property type="match status" value="1"/>
</dbReference>
<feature type="domain" description="HTH gntR-type" evidence="8">
    <location>
        <begin position="11"/>
        <end position="79"/>
    </location>
</feature>
<dbReference type="InterPro" id="IPR051446">
    <property type="entry name" value="HTH_trans_reg/aminotransferase"/>
</dbReference>
<dbReference type="GO" id="GO:0008483">
    <property type="term" value="F:transaminase activity"/>
    <property type="evidence" value="ECO:0007669"/>
    <property type="project" value="UniProtKB-KW"/>
</dbReference>
<dbReference type="SUPFAM" id="SSF46785">
    <property type="entry name" value="Winged helix' DNA-binding domain"/>
    <property type="match status" value="1"/>
</dbReference>
<dbReference type="InterPro" id="IPR015421">
    <property type="entry name" value="PyrdxlP-dep_Trfase_major"/>
</dbReference>
<evidence type="ECO:0000313" key="9">
    <source>
        <dbReference type="EMBL" id="KKK37712.1"/>
    </source>
</evidence>
<evidence type="ECO:0000313" key="10">
    <source>
        <dbReference type="Proteomes" id="UP000034166"/>
    </source>
</evidence>
<dbReference type="InterPro" id="IPR000524">
    <property type="entry name" value="Tscrpt_reg_HTH_GntR"/>
</dbReference>
<keyword evidence="4" id="KW-0663">Pyridoxal phosphate</keyword>
<gene>
    <name evidence="9" type="ORF">WQ57_12175</name>
</gene>
<evidence type="ECO:0000256" key="4">
    <source>
        <dbReference type="ARBA" id="ARBA00022898"/>
    </source>
</evidence>
<comment type="caution">
    <text evidence="9">The sequence shown here is derived from an EMBL/GenBank/DDBJ whole genome shotgun (WGS) entry which is preliminary data.</text>
</comment>
<dbReference type="Gene3D" id="1.10.10.10">
    <property type="entry name" value="Winged helix-like DNA-binding domain superfamily/Winged helix DNA-binding domain"/>
    <property type="match status" value="1"/>
</dbReference>
<dbReference type="Gene3D" id="3.40.640.10">
    <property type="entry name" value="Type I PLP-dependent aspartate aminotransferase-like (Major domain)"/>
    <property type="match status" value="1"/>
</dbReference>
<dbReference type="OrthoDB" id="9808770at2"/>
<sequence length="453" mass="51706">MELQIIFTDERPKYIQIYQAILKSILEKSMPPHHKLPSKRNLAQQLNVSIMTVQLAYEQLQSEGYIYSVERQGYFASAMEEDWQYAEKPSVQPKESVGKEIGINFKNGQVDAGAFPYKQWLRLYKKQLQVLDGANAPWQGEDALRVQIAYYLQQARGLECQPEQIYVFSGFQQQLLNLCLFFKRPAVGMEEPGFMRARSVFEQLQLNCSPVPVDGEGCSVPDETVKLLYTTPAHQYPTGVIMSASRRMQLLNWASQQGSYILEDDYDSEFRYAGAPIATLSHLDHRDCVFYFGTFSKTLLPSLRISYMVVPASLTDDFEEFNAFQKSTVSRIDQLAVSRFMEEGFYAKHIAKMRTLYRAKRNCLIHCITEYLGEEFKVKGDSAGLHIILGLPEGLEESDAVERAKEAGVMLDRASTMYQLEKPRNHIMIGYGAPSMDEISFGVEMLARVWNPS</sequence>
<keyword evidence="5" id="KW-0805">Transcription regulation</keyword>
<organism evidence="9 10">
    <name type="scientific">Mesobacillus campisalis</name>
    <dbReference type="NCBI Taxonomy" id="1408103"/>
    <lineage>
        <taxon>Bacteria</taxon>
        <taxon>Bacillati</taxon>
        <taxon>Bacillota</taxon>
        <taxon>Bacilli</taxon>
        <taxon>Bacillales</taxon>
        <taxon>Bacillaceae</taxon>
        <taxon>Mesobacillus</taxon>
    </lineage>
</organism>
<evidence type="ECO:0000256" key="5">
    <source>
        <dbReference type="ARBA" id="ARBA00023015"/>
    </source>
</evidence>
<dbReference type="GO" id="GO:0003700">
    <property type="term" value="F:DNA-binding transcription factor activity"/>
    <property type="evidence" value="ECO:0007669"/>
    <property type="project" value="InterPro"/>
</dbReference>
<evidence type="ECO:0000259" key="8">
    <source>
        <dbReference type="PROSITE" id="PS50949"/>
    </source>
</evidence>
<dbReference type="GO" id="GO:0003677">
    <property type="term" value="F:DNA binding"/>
    <property type="evidence" value="ECO:0007669"/>
    <property type="project" value="UniProtKB-KW"/>
</dbReference>
<dbReference type="InterPro" id="IPR036388">
    <property type="entry name" value="WH-like_DNA-bd_sf"/>
</dbReference>
<dbReference type="PANTHER" id="PTHR46577">
    <property type="entry name" value="HTH-TYPE TRANSCRIPTIONAL REGULATORY PROTEIN GABR"/>
    <property type="match status" value="1"/>
</dbReference>
<protein>
    <submittedName>
        <fullName evidence="9">GntR family transcriptional regulator</fullName>
    </submittedName>
</protein>
<keyword evidence="3" id="KW-0032">Aminotransferase</keyword>
<dbReference type="PANTHER" id="PTHR46577:SF1">
    <property type="entry name" value="HTH-TYPE TRANSCRIPTIONAL REGULATORY PROTEIN GABR"/>
    <property type="match status" value="1"/>
</dbReference>
<evidence type="ECO:0000256" key="7">
    <source>
        <dbReference type="ARBA" id="ARBA00023163"/>
    </source>
</evidence>
<proteinExistence type="inferred from homology"/>